<evidence type="ECO:0000313" key="2">
    <source>
        <dbReference type="Proteomes" id="UP000568839"/>
    </source>
</evidence>
<protein>
    <submittedName>
        <fullName evidence="1">Uncharacterized protein</fullName>
    </submittedName>
</protein>
<accession>A0A841PPV2</accession>
<gene>
    <name evidence="1" type="ORF">HNR44_001822</name>
</gene>
<reference evidence="1 2" key="1">
    <citation type="submission" date="2020-08" db="EMBL/GenBank/DDBJ databases">
        <title>Genomic Encyclopedia of Type Strains, Phase IV (KMG-IV): sequencing the most valuable type-strain genomes for metagenomic binning, comparative biology and taxonomic classification.</title>
        <authorList>
            <person name="Goeker M."/>
        </authorList>
    </citation>
    <scope>NUCLEOTIDE SEQUENCE [LARGE SCALE GENOMIC DNA]</scope>
    <source>
        <strain evidence="1 2">DSM 21769</strain>
    </source>
</reference>
<dbReference type="AlphaFoldDB" id="A0A841PPV2"/>
<comment type="caution">
    <text evidence="1">The sequence shown here is derived from an EMBL/GenBank/DDBJ whole genome shotgun (WGS) entry which is preliminary data.</text>
</comment>
<dbReference type="Proteomes" id="UP000568839">
    <property type="component" value="Unassembled WGS sequence"/>
</dbReference>
<dbReference type="RefSeq" id="WP_184403788.1">
    <property type="nucleotide sequence ID" value="NZ_JACHHJ010000002.1"/>
</dbReference>
<evidence type="ECO:0000313" key="1">
    <source>
        <dbReference type="EMBL" id="MBB6449844.1"/>
    </source>
</evidence>
<sequence length="80" mass="9174">MNHRRCSTIALTGYDRYGLSRMFLDELVSYMKNHQYHETEVIGNTIAHLWHHESQAKDKSWTNAAQSLGTAIVMISAEAH</sequence>
<keyword evidence="2" id="KW-1185">Reference proteome</keyword>
<name>A0A841PPV2_9BACL</name>
<proteinExistence type="predicted"/>
<dbReference type="EMBL" id="JACHHJ010000002">
    <property type="protein sequence ID" value="MBB6449844.1"/>
    <property type="molecule type" value="Genomic_DNA"/>
</dbReference>
<organism evidence="1 2">
    <name type="scientific">Geomicrobium halophilum</name>
    <dbReference type="NCBI Taxonomy" id="549000"/>
    <lineage>
        <taxon>Bacteria</taxon>
        <taxon>Bacillati</taxon>
        <taxon>Bacillota</taxon>
        <taxon>Bacilli</taxon>
        <taxon>Bacillales</taxon>
        <taxon>Geomicrobium</taxon>
    </lineage>
</organism>